<evidence type="ECO:0000256" key="8">
    <source>
        <dbReference type="ARBA" id="ARBA00022977"/>
    </source>
</evidence>
<keyword evidence="8" id="KW-0784">Thiamine biosynthesis</keyword>
<dbReference type="GO" id="GO:0009228">
    <property type="term" value="P:thiamine biosynthetic process"/>
    <property type="evidence" value="ECO:0007669"/>
    <property type="project" value="UniProtKB-KW"/>
</dbReference>
<evidence type="ECO:0000256" key="6">
    <source>
        <dbReference type="ARBA" id="ARBA00022723"/>
    </source>
</evidence>
<evidence type="ECO:0000256" key="5">
    <source>
        <dbReference type="ARBA" id="ARBA00022679"/>
    </source>
</evidence>
<dbReference type="Pfam" id="PF09084">
    <property type="entry name" value="NMT1"/>
    <property type="match status" value="1"/>
</dbReference>
<dbReference type="PANTHER" id="PTHR31528">
    <property type="entry name" value="4-AMINO-5-HYDROXYMETHYL-2-METHYLPYRIMIDINE PHOSPHATE SYNTHASE THI11-RELATED"/>
    <property type="match status" value="1"/>
</dbReference>
<comment type="similarity">
    <text evidence="3">Belongs to the NMT1/THI5 family.</text>
</comment>
<sequence length="344" mass="37601">MIDPPDRRRMLGLGLAALAMPGLPHRPARAAAPDLGPYAIRLTWVRNAQFAGEYYADSRGYYRDEGFSSVDLQSGGPSAPPAEIDLSQGKCLLGISAIDLTAAAITQGAALRTIGCLYQKSAFCLLSLASRPIPDPQSMIGKRIGVQGANQVIFATFLQLNGIDPGRVATVPVQFDPTPLVAGEVDGWVGYIANEPNQLKRRGIATTTFLFADHNYPLLMETYVAREDSTQRDRERLKAALRAELRGWKDNLRDPDGGAALAVDRYGQRLGLNREAEMMQSRTENTLITSPDTAAHGLLTLGGDRMERNVKVLRDLGNDVTCESLFDMTLLDEIYREDPALIRV</sequence>
<organism evidence="13 14">
    <name type="scientific">Lichenicoccus roseus</name>
    <dbReference type="NCBI Taxonomy" id="2683649"/>
    <lineage>
        <taxon>Bacteria</taxon>
        <taxon>Pseudomonadati</taxon>
        <taxon>Pseudomonadota</taxon>
        <taxon>Alphaproteobacteria</taxon>
        <taxon>Acetobacterales</taxon>
        <taxon>Acetobacteraceae</taxon>
        <taxon>Lichenicoccus</taxon>
    </lineage>
</organism>
<reference evidence="13 14" key="1">
    <citation type="submission" date="2019-05" db="EMBL/GenBank/DDBJ databases">
        <authorList>
            <person name="Pankratov T."/>
            <person name="Grouzdev D."/>
        </authorList>
    </citation>
    <scope>NUCLEOTIDE SEQUENCE [LARGE SCALE GENOMIC DNA]</scope>
    <source>
        <strain evidence="13 14">KEBCLARHB70R</strain>
    </source>
</reference>
<gene>
    <name evidence="13" type="ORF">FE263_11160</name>
</gene>
<evidence type="ECO:0000256" key="10">
    <source>
        <dbReference type="ARBA" id="ARBA00033171"/>
    </source>
</evidence>
<dbReference type="InterPro" id="IPR015168">
    <property type="entry name" value="SsuA/THI5"/>
</dbReference>
<dbReference type="PROSITE" id="PS51318">
    <property type="entry name" value="TAT"/>
    <property type="match status" value="1"/>
</dbReference>
<evidence type="ECO:0000256" key="11">
    <source>
        <dbReference type="ARBA" id="ARBA00048179"/>
    </source>
</evidence>
<protein>
    <recommendedName>
        <fullName evidence="10">Thiamine pyrimidine synthase</fullName>
    </recommendedName>
</protein>
<evidence type="ECO:0000256" key="1">
    <source>
        <dbReference type="ARBA" id="ARBA00003469"/>
    </source>
</evidence>
<dbReference type="RefSeq" id="WP_138326062.1">
    <property type="nucleotide sequence ID" value="NZ_VCDI01000003.1"/>
</dbReference>
<keyword evidence="6" id="KW-0479">Metal-binding</keyword>
<dbReference type="GO" id="GO:0016740">
    <property type="term" value="F:transferase activity"/>
    <property type="evidence" value="ECO:0007669"/>
    <property type="project" value="UniProtKB-KW"/>
</dbReference>
<evidence type="ECO:0000313" key="14">
    <source>
        <dbReference type="Proteomes" id="UP000305654"/>
    </source>
</evidence>
<keyword evidence="5" id="KW-0808">Transferase</keyword>
<keyword evidence="7" id="KW-0663">Pyridoxal phosphate</keyword>
<keyword evidence="14" id="KW-1185">Reference proteome</keyword>
<comment type="caution">
    <text evidence="13">The sequence shown here is derived from an EMBL/GenBank/DDBJ whole genome shotgun (WGS) entry which is preliminary data.</text>
</comment>
<dbReference type="Proteomes" id="UP000305654">
    <property type="component" value="Unassembled WGS sequence"/>
</dbReference>
<name>A0A5R9J4P6_9PROT</name>
<dbReference type="InterPro" id="IPR006311">
    <property type="entry name" value="TAT_signal"/>
</dbReference>
<dbReference type="AlphaFoldDB" id="A0A5R9J4P6"/>
<proteinExistence type="inferred from homology"/>
<evidence type="ECO:0000256" key="4">
    <source>
        <dbReference type="ARBA" id="ARBA00011738"/>
    </source>
</evidence>
<evidence type="ECO:0000256" key="3">
    <source>
        <dbReference type="ARBA" id="ARBA00009406"/>
    </source>
</evidence>
<accession>A0A5R9J4P6</accession>
<comment type="pathway">
    <text evidence="2">Cofactor biosynthesis; thiamine diphosphate biosynthesis.</text>
</comment>
<keyword evidence="9" id="KW-0408">Iron</keyword>
<evidence type="ECO:0000256" key="2">
    <source>
        <dbReference type="ARBA" id="ARBA00004948"/>
    </source>
</evidence>
<comment type="function">
    <text evidence="1">Responsible for the formation of the pyrimidine heterocycle in the thiamine biosynthesis pathway. Catalyzes the formation of hydroxymethylpyrimidine phosphate (HMP-P) from histidine and pyridoxal phosphate (PLP). The protein uses PLP and the active site histidine to form HMP-P, generating an inactive enzyme. The enzyme can only undergo a single turnover, which suggests it is a suicide enzyme.</text>
</comment>
<dbReference type="GO" id="GO:0046872">
    <property type="term" value="F:metal ion binding"/>
    <property type="evidence" value="ECO:0007669"/>
    <property type="project" value="UniProtKB-KW"/>
</dbReference>
<evidence type="ECO:0000313" key="13">
    <source>
        <dbReference type="EMBL" id="TLU72600.1"/>
    </source>
</evidence>
<dbReference type="InterPro" id="IPR027939">
    <property type="entry name" value="NMT1/THI5"/>
</dbReference>
<dbReference type="PANTHER" id="PTHR31528:SF1">
    <property type="entry name" value="4-AMINO-5-HYDROXYMETHYL-2-METHYLPYRIMIDINE PHOSPHATE SYNTHASE THI11-RELATED"/>
    <property type="match status" value="1"/>
</dbReference>
<evidence type="ECO:0000256" key="9">
    <source>
        <dbReference type="ARBA" id="ARBA00023004"/>
    </source>
</evidence>
<dbReference type="SUPFAM" id="SSF53850">
    <property type="entry name" value="Periplasmic binding protein-like II"/>
    <property type="match status" value="1"/>
</dbReference>
<comment type="subunit">
    <text evidence="4">Homodimer.</text>
</comment>
<feature type="domain" description="SsuA/THI5-like" evidence="12">
    <location>
        <begin position="47"/>
        <end position="256"/>
    </location>
</feature>
<dbReference type="EMBL" id="VCDI01000003">
    <property type="protein sequence ID" value="TLU72600.1"/>
    <property type="molecule type" value="Genomic_DNA"/>
</dbReference>
<evidence type="ECO:0000259" key="12">
    <source>
        <dbReference type="Pfam" id="PF09084"/>
    </source>
</evidence>
<comment type="catalytic activity">
    <reaction evidence="11">
        <text>N(6)-(pyridoxal phosphate)-L-lysyl-[4-amino-5-hydroxymethyl-2-methylpyrimidine phosphate synthase] + L-histidyl-[4-amino-5-hydroxymethyl-2-methylpyrimidine phosphate synthase] + 2 Fe(3+) + 4 H2O = L-lysyl-[4-amino-5-hydroxymethyl-2-methylpyrimidine phosphate synthase] + (2S)-2-amino-5-hydroxy-4-oxopentanoyl-[4-amino-5-hydroxymethyl-2-methylpyrimidine phosphate synthase] + 4-amino-2-methyl-5-(phosphooxymethyl)pyrimidine + 3-oxopropanoate + 2 Fe(2+) + 2 H(+)</text>
        <dbReference type="Rhea" id="RHEA:65756"/>
        <dbReference type="Rhea" id="RHEA-COMP:16892"/>
        <dbReference type="Rhea" id="RHEA-COMP:16893"/>
        <dbReference type="Rhea" id="RHEA-COMP:16894"/>
        <dbReference type="Rhea" id="RHEA-COMP:16895"/>
        <dbReference type="ChEBI" id="CHEBI:15377"/>
        <dbReference type="ChEBI" id="CHEBI:15378"/>
        <dbReference type="ChEBI" id="CHEBI:29033"/>
        <dbReference type="ChEBI" id="CHEBI:29034"/>
        <dbReference type="ChEBI" id="CHEBI:29969"/>
        <dbReference type="ChEBI" id="CHEBI:29979"/>
        <dbReference type="ChEBI" id="CHEBI:33190"/>
        <dbReference type="ChEBI" id="CHEBI:58354"/>
        <dbReference type="ChEBI" id="CHEBI:143915"/>
        <dbReference type="ChEBI" id="CHEBI:157692"/>
    </reaction>
    <physiologicalReaction direction="left-to-right" evidence="11">
        <dbReference type="Rhea" id="RHEA:65757"/>
    </physiologicalReaction>
</comment>
<dbReference type="OrthoDB" id="7431968at2"/>
<dbReference type="Gene3D" id="3.40.190.10">
    <property type="entry name" value="Periplasmic binding protein-like II"/>
    <property type="match status" value="2"/>
</dbReference>
<evidence type="ECO:0000256" key="7">
    <source>
        <dbReference type="ARBA" id="ARBA00022898"/>
    </source>
</evidence>